<dbReference type="InterPro" id="IPR003111">
    <property type="entry name" value="Lon_prtase_N"/>
</dbReference>
<dbReference type="Gene3D" id="3.30.230.10">
    <property type="match status" value="1"/>
</dbReference>
<evidence type="ECO:0000256" key="3">
    <source>
        <dbReference type="ARBA" id="ARBA00022670"/>
    </source>
</evidence>
<dbReference type="NCBIfam" id="TIGR00763">
    <property type="entry name" value="lon"/>
    <property type="match status" value="1"/>
</dbReference>
<dbReference type="InterPro" id="IPR020568">
    <property type="entry name" value="Ribosomal_Su5_D2-typ_SF"/>
</dbReference>
<dbReference type="PROSITE" id="PS51786">
    <property type="entry name" value="LON_PROTEOLYTIC"/>
    <property type="match status" value="1"/>
</dbReference>
<feature type="domain" description="Lon N-terminal" evidence="16">
    <location>
        <begin position="9"/>
        <end position="202"/>
    </location>
</feature>
<evidence type="ECO:0000256" key="4">
    <source>
        <dbReference type="ARBA" id="ARBA00022741"/>
    </source>
</evidence>
<comment type="similarity">
    <text evidence="9 10 13 14">Belongs to the peptidase S16 family.</text>
</comment>
<dbReference type="OrthoDB" id="9803599at2"/>
<dbReference type="CDD" id="cd19500">
    <property type="entry name" value="RecA-like_Lon"/>
    <property type="match status" value="1"/>
</dbReference>
<dbReference type="Gene3D" id="2.30.130.40">
    <property type="entry name" value="LON domain-like"/>
    <property type="match status" value="1"/>
</dbReference>
<evidence type="ECO:0000256" key="10">
    <source>
        <dbReference type="PIRNR" id="PIRNR001174"/>
    </source>
</evidence>
<dbReference type="InterPro" id="IPR008269">
    <property type="entry name" value="Lon_proteolytic"/>
</dbReference>
<reference evidence="17 18" key="1">
    <citation type="journal article" date="2012" name="J. Bacteriol.">
        <title>Genome of Bacillus macauensis ZFHKF-1, a Long-Chain-Forming Bacterium.</title>
        <authorList>
            <person name="Cai L."/>
            <person name="Zhang T."/>
        </authorList>
    </citation>
    <scope>NUCLEOTIDE SEQUENCE [LARGE SCALE GENOMIC DNA]</scope>
    <source>
        <strain evidence="17 18">ZFHKF-1</strain>
    </source>
</reference>
<comment type="caution">
    <text evidence="17">The sequence shown here is derived from an EMBL/GenBank/DDBJ whole genome shotgun (WGS) entry which is preliminary data.</text>
</comment>
<feature type="binding site" evidence="9 12">
    <location>
        <begin position="354"/>
        <end position="361"/>
    </location>
    <ligand>
        <name>ATP</name>
        <dbReference type="ChEBI" id="CHEBI:30616"/>
    </ligand>
</feature>
<dbReference type="EMBL" id="AKKV01000026">
    <property type="protein sequence ID" value="EIT85362.1"/>
    <property type="molecule type" value="Genomic_DNA"/>
</dbReference>
<dbReference type="PANTHER" id="PTHR10046">
    <property type="entry name" value="ATP DEPENDENT LON PROTEASE FAMILY MEMBER"/>
    <property type="match status" value="1"/>
</dbReference>
<dbReference type="InterPro" id="IPR004815">
    <property type="entry name" value="Lon_bac/euk-typ"/>
</dbReference>
<evidence type="ECO:0000256" key="6">
    <source>
        <dbReference type="ARBA" id="ARBA00022825"/>
    </source>
</evidence>
<dbReference type="Pfam" id="PF05362">
    <property type="entry name" value="Lon_C"/>
    <property type="match status" value="1"/>
</dbReference>
<dbReference type="Gene3D" id="1.10.8.60">
    <property type="match status" value="1"/>
</dbReference>
<dbReference type="EC" id="3.4.21.53" evidence="9 10"/>
<dbReference type="MEROPS" id="S16.001"/>
<dbReference type="FunFam" id="3.30.230.10:FF:000010">
    <property type="entry name" value="Lon protease"/>
    <property type="match status" value="1"/>
</dbReference>
<dbReference type="AlphaFoldDB" id="I8AHZ8"/>
<dbReference type="InterPro" id="IPR015947">
    <property type="entry name" value="PUA-like_sf"/>
</dbReference>
<evidence type="ECO:0000256" key="9">
    <source>
        <dbReference type="HAMAP-Rule" id="MF_01973"/>
    </source>
</evidence>
<dbReference type="SUPFAM" id="SSF88697">
    <property type="entry name" value="PUA domain-like"/>
    <property type="match status" value="1"/>
</dbReference>
<dbReference type="SMART" id="SM00382">
    <property type="entry name" value="AAA"/>
    <property type="match status" value="1"/>
</dbReference>
<dbReference type="InterPro" id="IPR003593">
    <property type="entry name" value="AAA+_ATPase"/>
</dbReference>
<keyword evidence="5 9" id="KW-0378">Hydrolase</keyword>
<dbReference type="Gene3D" id="1.20.5.5270">
    <property type="match status" value="1"/>
</dbReference>
<dbReference type="InterPro" id="IPR054594">
    <property type="entry name" value="Lon_lid"/>
</dbReference>
<dbReference type="PRINTS" id="PR00830">
    <property type="entry name" value="ENDOLAPTASE"/>
</dbReference>
<dbReference type="InterPro" id="IPR027543">
    <property type="entry name" value="Lon_bac"/>
</dbReference>
<evidence type="ECO:0000313" key="18">
    <source>
        <dbReference type="Proteomes" id="UP000004080"/>
    </source>
</evidence>
<dbReference type="Proteomes" id="UP000004080">
    <property type="component" value="Unassembled WGS sequence"/>
</dbReference>
<feature type="domain" description="Lon proteolytic" evidence="15">
    <location>
        <begin position="590"/>
        <end position="771"/>
    </location>
</feature>
<sequence length="772" mass="86075">MEKQKTRILPLLPLRGLLVYPTMVLHLDVGREKSVQALEQVMLDDQHIFLSTQKEVAVEDPTGEQIYEIGTLSKVNQMLKLPNGTIRVLVEGVQRGKILRYIDGEEYLAVEIELIEEEQQSDIEAQALMRTALQQFEQYINLSKKVTPETLASVQDIEEPGRLADVIASHLSLKIKEKQKVLEIIDVKDRLHHLISLLNNEKEVLGLEKKIGQRVKKAMEQTQKEYYLREQMKAIQKELGDKEGKSGEVATLKEKIEGSDMPEHVREIAFKELDRYEKMPGSSAESSVIRNYIEWLINLPWTTETEDRLDLNHTETILNEDHYGLEKVKERVLEYIAVQQLTKSLKGPILCLAGPPGVGKTSLARSVARAIGRNFVRISLGGVRDEAEIRGHRRTYVGAMPGRLIQGMKKAGSINPVFLLDEIDKMANDFRGDPSSALLEVLDPEQNNTFSDHFIEEPYDLSKVMFITTANNLATIPGPLLDRMEIISIAGYTEVEKVHIAKNHLLPKQLKAHGLKKSQFQVKDEAIVTLARQYTREAGVRSMERQLASLCRKGAKQLVAGEKKRVTITAKNIEDYLGKPRFRYGQAEMEDQVGAATGLAYTTAGGDTLSIEVSTTPGKGKLSLTGKLGDVMKESAHAALSYVRSRAKEFGIDPQFYEKTDIHIHVPEGATPKDGPSAGITMATALVSALSGRAVRKDVGMTGEITLRGRVLPIGGLKEKSLSAHRAGLQTIILPKENEKDIEDIPESVRNDLTFIPVNHLDEVLKHALVGE</sequence>
<evidence type="ECO:0000259" key="16">
    <source>
        <dbReference type="PROSITE" id="PS51787"/>
    </source>
</evidence>
<gene>
    <name evidence="9" type="primary">lon</name>
    <name evidence="17" type="ORF">A374_11480</name>
</gene>
<dbReference type="InterPro" id="IPR027065">
    <property type="entry name" value="Lon_Prtase"/>
</dbReference>
<dbReference type="GO" id="GO:0016887">
    <property type="term" value="F:ATP hydrolysis activity"/>
    <property type="evidence" value="ECO:0007669"/>
    <property type="project" value="UniProtKB-UniRule"/>
</dbReference>
<keyword evidence="3 9" id="KW-0645">Protease</keyword>
<comment type="induction">
    <text evidence="9">By heat shock.</text>
</comment>
<comment type="function">
    <text evidence="9">ATP-dependent serine protease that mediates the selective degradation of mutant and abnormal proteins as well as certain short-lived regulatory proteins. Required for cellular homeostasis and for survival from DNA damage and developmental changes induced by stress. Degrades polypeptides processively to yield small peptide fragments that are 5 to 10 amino acids long. Binds to DNA in a double-stranded, site-specific manner.</text>
</comment>
<dbReference type="FunFam" id="3.40.50.300:FF:000382">
    <property type="entry name" value="Lon protease homolog 2, peroxisomal"/>
    <property type="match status" value="1"/>
</dbReference>
<dbReference type="GO" id="GO:0043565">
    <property type="term" value="F:sequence-specific DNA binding"/>
    <property type="evidence" value="ECO:0007669"/>
    <property type="project" value="UniProtKB-UniRule"/>
</dbReference>
<name>I8AHZ8_9BACL</name>
<keyword evidence="8 9" id="KW-0346">Stress response</keyword>
<evidence type="ECO:0000256" key="11">
    <source>
        <dbReference type="PIRSR" id="PIRSR001174-1"/>
    </source>
</evidence>
<evidence type="ECO:0000256" key="13">
    <source>
        <dbReference type="PROSITE-ProRule" id="PRU01122"/>
    </source>
</evidence>
<evidence type="ECO:0000256" key="5">
    <source>
        <dbReference type="ARBA" id="ARBA00022801"/>
    </source>
</evidence>
<feature type="active site" evidence="9 11">
    <location>
        <position position="720"/>
    </location>
</feature>
<keyword evidence="4 9" id="KW-0547">Nucleotide-binding</keyword>
<comment type="subunit">
    <text evidence="9 10">Homohexamer. Organized in a ring with a central cavity.</text>
</comment>
<dbReference type="Pfam" id="PF22667">
    <property type="entry name" value="Lon_lid"/>
    <property type="match status" value="1"/>
</dbReference>
<dbReference type="InterPro" id="IPR046336">
    <property type="entry name" value="Lon_prtase_N_sf"/>
</dbReference>
<dbReference type="SUPFAM" id="SSF52540">
    <property type="entry name" value="P-loop containing nucleoside triphosphate hydrolases"/>
    <property type="match status" value="1"/>
</dbReference>
<evidence type="ECO:0000256" key="12">
    <source>
        <dbReference type="PIRSR" id="PIRSR001174-2"/>
    </source>
</evidence>
<dbReference type="GO" id="GO:0006515">
    <property type="term" value="P:protein quality control for misfolded or incompletely synthesized proteins"/>
    <property type="evidence" value="ECO:0007669"/>
    <property type="project" value="UniProtKB-UniRule"/>
</dbReference>
<dbReference type="PROSITE" id="PS01046">
    <property type="entry name" value="LON_SER"/>
    <property type="match status" value="1"/>
</dbReference>
<dbReference type="SMART" id="SM00464">
    <property type="entry name" value="LON"/>
    <property type="match status" value="1"/>
</dbReference>
<dbReference type="HAMAP" id="MF_01973">
    <property type="entry name" value="lon_bact"/>
    <property type="match status" value="1"/>
</dbReference>
<dbReference type="FunFam" id="1.20.5.5270:FF:000002">
    <property type="entry name" value="Lon protease homolog"/>
    <property type="match status" value="1"/>
</dbReference>
<comment type="catalytic activity">
    <reaction evidence="9 10 13">
        <text>Hydrolysis of proteins in presence of ATP.</text>
        <dbReference type="EC" id="3.4.21.53"/>
    </reaction>
</comment>
<dbReference type="PIRSF" id="PIRSF001174">
    <property type="entry name" value="Lon_proteas"/>
    <property type="match status" value="1"/>
</dbReference>
<dbReference type="InterPro" id="IPR003959">
    <property type="entry name" value="ATPase_AAA_core"/>
</dbReference>
<evidence type="ECO:0000313" key="17">
    <source>
        <dbReference type="EMBL" id="EIT85362.1"/>
    </source>
</evidence>
<dbReference type="GO" id="GO:0005524">
    <property type="term" value="F:ATP binding"/>
    <property type="evidence" value="ECO:0007669"/>
    <property type="project" value="UniProtKB-UniRule"/>
</dbReference>
<comment type="subcellular location">
    <subcellularLocation>
        <location evidence="1 9 10">Cytoplasm</location>
    </subcellularLocation>
</comment>
<dbReference type="GO" id="GO:0004176">
    <property type="term" value="F:ATP-dependent peptidase activity"/>
    <property type="evidence" value="ECO:0007669"/>
    <property type="project" value="UniProtKB-UniRule"/>
</dbReference>
<evidence type="ECO:0000256" key="7">
    <source>
        <dbReference type="ARBA" id="ARBA00022840"/>
    </source>
</evidence>
<keyword evidence="2 9" id="KW-0963">Cytoplasm</keyword>
<keyword evidence="18" id="KW-1185">Reference proteome</keyword>
<feature type="active site" evidence="9 11">
    <location>
        <position position="677"/>
    </location>
</feature>
<dbReference type="STRING" id="1196324.A374_11480"/>
<proteinExistence type="evidence at transcript level"/>
<dbReference type="eggNOG" id="COG0466">
    <property type="taxonomic scope" value="Bacteria"/>
</dbReference>
<protein>
    <recommendedName>
        <fullName evidence="9 10">Lon protease</fullName>
        <ecNumber evidence="9 10">3.4.21.53</ecNumber>
    </recommendedName>
    <alternativeName>
        <fullName evidence="9">ATP-dependent protease La</fullName>
    </alternativeName>
</protein>
<dbReference type="NCBIfam" id="NF008053">
    <property type="entry name" value="PRK10787.1"/>
    <property type="match status" value="1"/>
</dbReference>
<evidence type="ECO:0000259" key="15">
    <source>
        <dbReference type="PROSITE" id="PS51786"/>
    </source>
</evidence>
<dbReference type="GO" id="GO:0005737">
    <property type="term" value="C:cytoplasm"/>
    <property type="evidence" value="ECO:0007669"/>
    <property type="project" value="UniProtKB-SubCell"/>
</dbReference>
<organism evidence="17 18">
    <name type="scientific">Fictibacillus macauensis ZFHKF-1</name>
    <dbReference type="NCBI Taxonomy" id="1196324"/>
    <lineage>
        <taxon>Bacteria</taxon>
        <taxon>Bacillati</taxon>
        <taxon>Bacillota</taxon>
        <taxon>Bacilli</taxon>
        <taxon>Bacillales</taxon>
        <taxon>Fictibacillaceae</taxon>
        <taxon>Fictibacillus</taxon>
    </lineage>
</organism>
<dbReference type="Pfam" id="PF02190">
    <property type="entry name" value="LON_substr_bdg"/>
    <property type="match status" value="1"/>
</dbReference>
<accession>I8AHZ8</accession>
<dbReference type="SUPFAM" id="SSF54211">
    <property type="entry name" value="Ribosomal protein S5 domain 2-like"/>
    <property type="match status" value="1"/>
</dbReference>
<dbReference type="Gene3D" id="1.20.58.1480">
    <property type="match status" value="1"/>
</dbReference>
<evidence type="ECO:0000256" key="1">
    <source>
        <dbReference type="ARBA" id="ARBA00004496"/>
    </source>
</evidence>
<dbReference type="InterPro" id="IPR008268">
    <property type="entry name" value="Peptidase_S16_AS"/>
</dbReference>
<evidence type="ECO:0000256" key="14">
    <source>
        <dbReference type="RuleBase" id="RU000591"/>
    </source>
</evidence>
<dbReference type="GO" id="GO:0034605">
    <property type="term" value="P:cellular response to heat"/>
    <property type="evidence" value="ECO:0007669"/>
    <property type="project" value="UniProtKB-UniRule"/>
</dbReference>
<evidence type="ECO:0000256" key="2">
    <source>
        <dbReference type="ARBA" id="ARBA00022490"/>
    </source>
</evidence>
<dbReference type="GO" id="GO:0004252">
    <property type="term" value="F:serine-type endopeptidase activity"/>
    <property type="evidence" value="ECO:0007669"/>
    <property type="project" value="UniProtKB-UniRule"/>
</dbReference>
<dbReference type="Gene3D" id="3.40.50.300">
    <property type="entry name" value="P-loop containing nucleotide triphosphate hydrolases"/>
    <property type="match status" value="1"/>
</dbReference>
<keyword evidence="7 9" id="KW-0067">ATP-binding</keyword>
<dbReference type="PATRIC" id="fig|1196324.3.peg.2356"/>
<dbReference type="RefSeq" id="WP_007202380.1">
    <property type="nucleotide sequence ID" value="NZ_AKKV01000026.1"/>
</dbReference>
<dbReference type="PROSITE" id="PS51787">
    <property type="entry name" value="LON_N"/>
    <property type="match status" value="1"/>
</dbReference>
<dbReference type="Pfam" id="PF00004">
    <property type="entry name" value="AAA"/>
    <property type="match status" value="1"/>
</dbReference>
<keyword evidence="6 9" id="KW-0720">Serine protease</keyword>
<evidence type="ECO:0000256" key="8">
    <source>
        <dbReference type="ARBA" id="ARBA00023016"/>
    </source>
</evidence>
<dbReference type="InterPro" id="IPR027417">
    <property type="entry name" value="P-loop_NTPase"/>
</dbReference>
<dbReference type="InterPro" id="IPR014721">
    <property type="entry name" value="Ribsml_uS5_D2-typ_fold_subgr"/>
</dbReference>